<feature type="region of interest" description="Disordered" evidence="1">
    <location>
        <begin position="266"/>
        <end position="299"/>
    </location>
</feature>
<dbReference type="SUPFAM" id="SSF47769">
    <property type="entry name" value="SAM/Pointed domain"/>
    <property type="match status" value="1"/>
</dbReference>
<evidence type="ECO:0000313" key="5">
    <source>
        <dbReference type="Proteomes" id="UP000006727"/>
    </source>
</evidence>
<feature type="compositionally biased region" description="Low complexity" evidence="1">
    <location>
        <begin position="205"/>
        <end position="215"/>
    </location>
</feature>
<dbReference type="AlphaFoldDB" id="A9RVF8"/>
<evidence type="ECO:0000313" key="3">
    <source>
        <dbReference type="EMBL" id="PNR45637.1"/>
    </source>
</evidence>
<dbReference type="Gramene" id="Pp3c11_22620V3.1">
    <property type="protein sequence ID" value="Pp3c11_22620V3.1"/>
    <property type="gene ID" value="Pp3c11_22620"/>
</dbReference>
<protein>
    <recommendedName>
        <fullName evidence="2">SAM domain-containing protein</fullName>
    </recommendedName>
</protein>
<feature type="region of interest" description="Disordered" evidence="1">
    <location>
        <begin position="54"/>
        <end position="95"/>
    </location>
</feature>
<organism evidence="3">
    <name type="scientific">Physcomitrium patens</name>
    <name type="common">Spreading-leaved earth moss</name>
    <name type="synonym">Physcomitrella patens</name>
    <dbReference type="NCBI Taxonomy" id="3218"/>
    <lineage>
        <taxon>Eukaryota</taxon>
        <taxon>Viridiplantae</taxon>
        <taxon>Streptophyta</taxon>
        <taxon>Embryophyta</taxon>
        <taxon>Bryophyta</taxon>
        <taxon>Bryophytina</taxon>
        <taxon>Bryopsida</taxon>
        <taxon>Funariidae</taxon>
        <taxon>Funariales</taxon>
        <taxon>Funariaceae</taxon>
        <taxon>Physcomitrium</taxon>
    </lineage>
</organism>
<feature type="region of interest" description="Disordered" evidence="1">
    <location>
        <begin position="174"/>
        <end position="219"/>
    </location>
</feature>
<dbReference type="Gene3D" id="1.10.150.50">
    <property type="entry name" value="Transcription Factor, Ets-1"/>
    <property type="match status" value="1"/>
</dbReference>
<sequence length="741" mass="81131">MAKTKRKQLAALAGLDLTSSETPKNIAGGHQDGHCPDKNSASLEVRQQRIIFWIPPSDPSPRLASSRSFRVSGAVSRKRKRSNNDGEEYSSSDGEEGHVYQKYAKIILKLDKRNLEKGVDALPPSNASPLNAGRAYQRRKPGTRILTKEKMLSALTVNDNSPASPSVQVCKKTTAEEKDEHLPGSLSADVGENANGFASGDTIARESSSSQYSRRLSLRTRKPVSYSDLVYAKPAPQKLRNEQDEAITNRKMILNPTTKFVIASEKEADPTLGTTGTQQITSPASKRRKSKLLRDTRPQHEKTLVRADAQVTALEVADNKRKLRSVEEMTNDISESLSGGGVRGASAESASKKETAPKKKPSKFARSMTVIGIGTEQSPTNDSLELARFADSPSHREGKTVADRSTLPSKMINNASSPVVKAKLLRRSSAALEKQDELAPLHTSVLRIRKRVLTPVKGKNSASTALFTKKMKASSLAALDNCKATMVSGLGSVPSSTEARSSESGARVPLLHGSTRDHLMHHHHESDVVTSSNNAMALNSRSRRISFLGRNAGGFMEEEDPLKRAYLQRSLMSKEFAHSHANNVTTSGSRIRDHDNGCSRLGARVASHSFRNHVNGYNVKGFKTNRHSVELIKQQYKVSRDSKSRRGGLGCRLLSLKPSGFKRINPSVDLAAVIRSKLEEVGGLTEWLISGGLGVFVDLFQERKVQERDLLHLTMGSLKEISGVQAVGPRRKLIWMIEHLL</sequence>
<dbReference type="EnsemblPlants" id="Pp3c11_22620V3.1">
    <property type="protein sequence ID" value="Pp3c11_22620V3.1"/>
    <property type="gene ID" value="Pp3c11_22620"/>
</dbReference>
<dbReference type="PaxDb" id="3218-PP1S31_179V6.1"/>
<dbReference type="HOGENOM" id="CLU_374852_0_0_1"/>
<accession>A9RVF8</accession>
<dbReference type="KEGG" id="ppp:112289056"/>
<gene>
    <name evidence="4" type="primary">LOC112289056</name>
    <name evidence="3" type="ORF">PHYPA_015408</name>
</gene>
<dbReference type="eggNOG" id="ENOG502RYF9">
    <property type="taxonomic scope" value="Eukaryota"/>
</dbReference>
<evidence type="ECO:0000256" key="1">
    <source>
        <dbReference type="SAM" id="MobiDB-lite"/>
    </source>
</evidence>
<dbReference type="Proteomes" id="UP000006727">
    <property type="component" value="Chromosome 11"/>
</dbReference>
<evidence type="ECO:0000313" key="4">
    <source>
        <dbReference type="EnsemblPlants" id="Pp3c11_22620V3.1"/>
    </source>
</evidence>
<feature type="region of interest" description="Disordered" evidence="1">
    <location>
        <begin position="330"/>
        <end position="364"/>
    </location>
</feature>
<reference evidence="3 5" key="2">
    <citation type="journal article" date="2018" name="Plant J.">
        <title>The Physcomitrella patens chromosome-scale assembly reveals moss genome structure and evolution.</title>
        <authorList>
            <person name="Lang D."/>
            <person name="Ullrich K.K."/>
            <person name="Murat F."/>
            <person name="Fuchs J."/>
            <person name="Jenkins J."/>
            <person name="Haas F.B."/>
            <person name="Piednoel M."/>
            <person name="Gundlach H."/>
            <person name="Van Bel M."/>
            <person name="Meyberg R."/>
            <person name="Vives C."/>
            <person name="Morata J."/>
            <person name="Symeonidi A."/>
            <person name="Hiss M."/>
            <person name="Muchero W."/>
            <person name="Kamisugi Y."/>
            <person name="Saleh O."/>
            <person name="Blanc G."/>
            <person name="Decker E.L."/>
            <person name="van Gessel N."/>
            <person name="Grimwood J."/>
            <person name="Hayes R.D."/>
            <person name="Graham S.W."/>
            <person name="Gunter L.E."/>
            <person name="McDaniel S.F."/>
            <person name="Hoernstein S.N.W."/>
            <person name="Larsson A."/>
            <person name="Li F.W."/>
            <person name="Perroud P.F."/>
            <person name="Phillips J."/>
            <person name="Ranjan P."/>
            <person name="Rokshar D.S."/>
            <person name="Rothfels C.J."/>
            <person name="Schneider L."/>
            <person name="Shu S."/>
            <person name="Stevenson D.W."/>
            <person name="Thummler F."/>
            <person name="Tillich M."/>
            <person name="Villarreal Aguilar J.C."/>
            <person name="Widiez T."/>
            <person name="Wong G.K."/>
            <person name="Wymore A."/>
            <person name="Zhang Y."/>
            <person name="Zimmer A.D."/>
            <person name="Quatrano R.S."/>
            <person name="Mayer K.F.X."/>
            <person name="Goodstein D."/>
            <person name="Casacuberta J.M."/>
            <person name="Vandepoele K."/>
            <person name="Reski R."/>
            <person name="Cuming A.C."/>
            <person name="Tuskan G.A."/>
            <person name="Maumus F."/>
            <person name="Salse J."/>
            <person name="Schmutz J."/>
            <person name="Rensing S.A."/>
        </authorList>
    </citation>
    <scope>NUCLEOTIDE SEQUENCE [LARGE SCALE GENOMIC DNA]</scope>
    <source>
        <strain evidence="4 5">cv. Gransden 2004</strain>
    </source>
</reference>
<reference evidence="4" key="3">
    <citation type="submission" date="2020-12" db="UniProtKB">
        <authorList>
            <consortium name="EnsemblPlants"/>
        </authorList>
    </citation>
    <scope>IDENTIFICATION</scope>
</reference>
<name>A9RVF8_PHYPA</name>
<dbReference type="Gramene" id="Pp3c11_22620V3.5">
    <property type="protein sequence ID" value="Pp3c11_22620V3.5"/>
    <property type="gene ID" value="Pp3c11_22620"/>
</dbReference>
<dbReference type="RefSeq" id="XP_024389759.1">
    <property type="nucleotide sequence ID" value="XM_024533991.2"/>
</dbReference>
<dbReference type="CDD" id="cd09487">
    <property type="entry name" value="SAM_superfamily"/>
    <property type="match status" value="1"/>
</dbReference>
<dbReference type="EnsemblPlants" id="Pp3c11_22620V3.5">
    <property type="protein sequence ID" value="Pp3c11_22620V3.5"/>
    <property type="gene ID" value="Pp3c11_22620"/>
</dbReference>
<dbReference type="OrthoDB" id="271862at2759"/>
<dbReference type="GeneID" id="112289056"/>
<feature type="domain" description="SAM" evidence="2">
    <location>
        <begin position="684"/>
        <end position="741"/>
    </location>
</feature>
<dbReference type="InterPro" id="IPR013761">
    <property type="entry name" value="SAM/pointed_sf"/>
</dbReference>
<feature type="compositionally biased region" description="Acidic residues" evidence="1">
    <location>
        <begin position="85"/>
        <end position="94"/>
    </location>
</feature>
<dbReference type="PROSITE" id="PS50105">
    <property type="entry name" value="SAM_DOMAIN"/>
    <property type="match status" value="1"/>
</dbReference>
<dbReference type="InterPro" id="IPR001660">
    <property type="entry name" value="SAM"/>
</dbReference>
<dbReference type="Pfam" id="PF07647">
    <property type="entry name" value="SAM_2"/>
    <property type="match status" value="1"/>
</dbReference>
<feature type="region of interest" description="Disordered" evidence="1">
    <location>
        <begin position="13"/>
        <end position="41"/>
    </location>
</feature>
<dbReference type="EMBL" id="ABEU02000011">
    <property type="protein sequence ID" value="PNR45637.1"/>
    <property type="molecule type" value="Genomic_DNA"/>
</dbReference>
<evidence type="ECO:0000259" key="2">
    <source>
        <dbReference type="PROSITE" id="PS50105"/>
    </source>
</evidence>
<keyword evidence="5" id="KW-1185">Reference proteome</keyword>
<proteinExistence type="predicted"/>
<reference evidence="3 5" key="1">
    <citation type="journal article" date="2008" name="Science">
        <title>The Physcomitrella genome reveals evolutionary insights into the conquest of land by plants.</title>
        <authorList>
            <person name="Rensing S."/>
            <person name="Lang D."/>
            <person name="Zimmer A."/>
            <person name="Terry A."/>
            <person name="Salamov A."/>
            <person name="Shapiro H."/>
            <person name="Nishiyama T."/>
            <person name="Perroud P.-F."/>
            <person name="Lindquist E."/>
            <person name="Kamisugi Y."/>
            <person name="Tanahashi T."/>
            <person name="Sakakibara K."/>
            <person name="Fujita T."/>
            <person name="Oishi K."/>
            <person name="Shin-I T."/>
            <person name="Kuroki Y."/>
            <person name="Toyoda A."/>
            <person name="Suzuki Y."/>
            <person name="Hashimoto A."/>
            <person name="Yamaguchi K."/>
            <person name="Sugano A."/>
            <person name="Kohara Y."/>
            <person name="Fujiyama A."/>
            <person name="Anterola A."/>
            <person name="Aoki S."/>
            <person name="Ashton N."/>
            <person name="Barbazuk W.B."/>
            <person name="Barker E."/>
            <person name="Bennetzen J."/>
            <person name="Bezanilla M."/>
            <person name="Blankenship R."/>
            <person name="Cho S.H."/>
            <person name="Dutcher S."/>
            <person name="Estelle M."/>
            <person name="Fawcett J.A."/>
            <person name="Gundlach H."/>
            <person name="Hanada K."/>
            <person name="Heyl A."/>
            <person name="Hicks K.A."/>
            <person name="Hugh J."/>
            <person name="Lohr M."/>
            <person name="Mayer K."/>
            <person name="Melkozernov A."/>
            <person name="Murata T."/>
            <person name="Nelson D."/>
            <person name="Pils B."/>
            <person name="Prigge M."/>
            <person name="Reiss B."/>
            <person name="Renner T."/>
            <person name="Rombauts S."/>
            <person name="Rushton P."/>
            <person name="Sanderfoot A."/>
            <person name="Schween G."/>
            <person name="Shiu S.-H."/>
            <person name="Stueber K."/>
            <person name="Theodoulou F.L."/>
            <person name="Tu H."/>
            <person name="Van de Peer Y."/>
            <person name="Verrier P.J."/>
            <person name="Waters E."/>
            <person name="Wood A."/>
            <person name="Yang L."/>
            <person name="Cove D."/>
            <person name="Cuming A."/>
            <person name="Hasebe M."/>
            <person name="Lucas S."/>
            <person name="Mishler D.B."/>
            <person name="Reski R."/>
            <person name="Grigoriev I."/>
            <person name="Quatrano R.S."/>
            <person name="Boore J.L."/>
        </authorList>
    </citation>
    <scope>NUCLEOTIDE SEQUENCE [LARGE SCALE GENOMIC DNA]</scope>
    <source>
        <strain evidence="4 5">cv. Gransden 2004</strain>
    </source>
</reference>
<feature type="compositionally biased region" description="Polar residues" evidence="1">
    <location>
        <begin position="272"/>
        <end position="284"/>
    </location>
</feature>